<dbReference type="RefSeq" id="XP_058328350.1">
    <property type="nucleotide sequence ID" value="XM_058475460.1"/>
</dbReference>
<evidence type="ECO:0000313" key="1">
    <source>
        <dbReference type="EMBL" id="KAJ5224939.1"/>
    </source>
</evidence>
<dbReference type="EMBL" id="JAPQKS010000005">
    <property type="protein sequence ID" value="KAJ5224939.1"/>
    <property type="molecule type" value="Genomic_DNA"/>
</dbReference>
<dbReference type="GeneID" id="83202763"/>
<evidence type="ECO:0000313" key="2">
    <source>
        <dbReference type="Proteomes" id="UP001150941"/>
    </source>
</evidence>
<organism evidence="1 2">
    <name type="scientific">Penicillium chermesinum</name>
    <dbReference type="NCBI Taxonomy" id="63820"/>
    <lineage>
        <taxon>Eukaryota</taxon>
        <taxon>Fungi</taxon>
        <taxon>Dikarya</taxon>
        <taxon>Ascomycota</taxon>
        <taxon>Pezizomycotina</taxon>
        <taxon>Eurotiomycetes</taxon>
        <taxon>Eurotiomycetidae</taxon>
        <taxon>Eurotiales</taxon>
        <taxon>Aspergillaceae</taxon>
        <taxon>Penicillium</taxon>
    </lineage>
</organism>
<proteinExistence type="predicted"/>
<reference evidence="1" key="1">
    <citation type="submission" date="2022-11" db="EMBL/GenBank/DDBJ databases">
        <authorList>
            <person name="Petersen C."/>
        </authorList>
    </citation>
    <scope>NUCLEOTIDE SEQUENCE</scope>
    <source>
        <strain evidence="1">IBT 19713</strain>
    </source>
</reference>
<comment type="caution">
    <text evidence="1">The sequence shown here is derived from an EMBL/GenBank/DDBJ whole genome shotgun (WGS) entry which is preliminary data.</text>
</comment>
<gene>
    <name evidence="1" type="ORF">N7468_006164</name>
</gene>
<reference evidence="1" key="2">
    <citation type="journal article" date="2023" name="IMA Fungus">
        <title>Comparative genomic study of the Penicillium genus elucidates a diverse pangenome and 15 lateral gene transfer events.</title>
        <authorList>
            <person name="Petersen C."/>
            <person name="Sorensen T."/>
            <person name="Nielsen M.R."/>
            <person name="Sondergaard T.E."/>
            <person name="Sorensen J.L."/>
            <person name="Fitzpatrick D.A."/>
            <person name="Frisvad J.C."/>
            <person name="Nielsen K.L."/>
        </authorList>
    </citation>
    <scope>NUCLEOTIDE SEQUENCE</scope>
    <source>
        <strain evidence="1">IBT 19713</strain>
    </source>
</reference>
<sequence>MSEVLHTDGRSIKAASTVATYLTYVSAVDDAAVYPSSSASRHNLPSNMRPFLGGLHWGLGESSGADGDQLCLRMLCRLVRDYKAIQRVYTSCKMCQDTHISCNAY</sequence>
<accession>A0A9W9NRU9</accession>
<dbReference type="AlphaFoldDB" id="A0A9W9NRU9"/>
<protein>
    <submittedName>
        <fullName evidence="1">Uncharacterized protein</fullName>
    </submittedName>
</protein>
<name>A0A9W9NRU9_9EURO</name>
<keyword evidence="2" id="KW-1185">Reference proteome</keyword>
<dbReference type="Proteomes" id="UP001150941">
    <property type="component" value="Unassembled WGS sequence"/>
</dbReference>